<evidence type="ECO:0000313" key="2">
    <source>
        <dbReference type="EMBL" id="KAL1398518.1"/>
    </source>
</evidence>
<organism evidence="2 3">
    <name type="scientific">Culex pipiens pipiens</name>
    <name type="common">Northern house mosquito</name>
    <dbReference type="NCBI Taxonomy" id="38569"/>
    <lineage>
        <taxon>Eukaryota</taxon>
        <taxon>Metazoa</taxon>
        <taxon>Ecdysozoa</taxon>
        <taxon>Arthropoda</taxon>
        <taxon>Hexapoda</taxon>
        <taxon>Insecta</taxon>
        <taxon>Pterygota</taxon>
        <taxon>Neoptera</taxon>
        <taxon>Endopterygota</taxon>
        <taxon>Diptera</taxon>
        <taxon>Nematocera</taxon>
        <taxon>Culicoidea</taxon>
        <taxon>Culicidae</taxon>
        <taxon>Culicinae</taxon>
        <taxon>Culicini</taxon>
        <taxon>Culex</taxon>
        <taxon>Culex</taxon>
    </lineage>
</organism>
<name>A0ABD1DG18_CULPP</name>
<accession>A0ABD1DG18</accession>
<dbReference type="EMBL" id="JBEHCU010005869">
    <property type="protein sequence ID" value="KAL1398518.1"/>
    <property type="molecule type" value="Genomic_DNA"/>
</dbReference>
<sequence length="97" mass="10467">MIQNAKISLAKGGATASGKGKIRPGSAASNSSKAVKHGHEELRQCRRRFVSKTRCGHARAARASGRSRFVSGPYIFGWLLEKALQLQKKTTKAVLFG</sequence>
<feature type="compositionally biased region" description="Low complexity" evidence="1">
    <location>
        <begin position="10"/>
        <end position="19"/>
    </location>
</feature>
<comment type="caution">
    <text evidence="2">The sequence shown here is derived from an EMBL/GenBank/DDBJ whole genome shotgun (WGS) entry which is preliminary data.</text>
</comment>
<dbReference type="Proteomes" id="UP001562425">
    <property type="component" value="Unassembled WGS sequence"/>
</dbReference>
<gene>
    <name evidence="2" type="ORF">pipiens_008898</name>
</gene>
<protein>
    <submittedName>
        <fullName evidence="2">Uncharacterized protein</fullName>
    </submittedName>
</protein>
<keyword evidence="3" id="KW-1185">Reference proteome</keyword>
<dbReference type="AlphaFoldDB" id="A0ABD1DG18"/>
<evidence type="ECO:0000256" key="1">
    <source>
        <dbReference type="SAM" id="MobiDB-lite"/>
    </source>
</evidence>
<feature type="region of interest" description="Disordered" evidence="1">
    <location>
        <begin position="1"/>
        <end position="41"/>
    </location>
</feature>
<evidence type="ECO:0000313" key="3">
    <source>
        <dbReference type="Proteomes" id="UP001562425"/>
    </source>
</evidence>
<reference evidence="2 3" key="1">
    <citation type="submission" date="2024-05" db="EMBL/GenBank/DDBJ databases">
        <title>Culex pipiens pipiens assembly and annotation.</title>
        <authorList>
            <person name="Alout H."/>
            <person name="Durand T."/>
        </authorList>
    </citation>
    <scope>NUCLEOTIDE SEQUENCE [LARGE SCALE GENOMIC DNA]</scope>
    <source>
        <strain evidence="2">HA-2024</strain>
        <tissue evidence="2">Whole body</tissue>
    </source>
</reference>
<proteinExistence type="predicted"/>